<dbReference type="PROSITE" id="PS50082">
    <property type="entry name" value="WD_REPEATS_2"/>
    <property type="match status" value="3"/>
</dbReference>
<dbReference type="PANTHER" id="PTHR44489:SF1">
    <property type="entry name" value="ZINC FINGER CCCH DOMAIN-CONTAINING PROTEIN 63"/>
    <property type="match status" value="1"/>
</dbReference>
<feature type="compositionally biased region" description="Polar residues" evidence="5">
    <location>
        <begin position="175"/>
        <end position="192"/>
    </location>
</feature>
<keyword evidence="4" id="KW-0862">Zinc</keyword>
<protein>
    <recommendedName>
        <fullName evidence="6">C3H1-type domain-containing protein</fullName>
    </recommendedName>
</protein>
<evidence type="ECO:0000256" key="3">
    <source>
        <dbReference type="PROSITE-ProRule" id="PRU00221"/>
    </source>
</evidence>
<comment type="caution">
    <text evidence="7">The sequence shown here is derived from an EMBL/GenBank/DDBJ whole genome shotgun (WGS) entry which is preliminary data.</text>
</comment>
<dbReference type="PANTHER" id="PTHR44489">
    <property type="match status" value="1"/>
</dbReference>
<keyword evidence="8" id="KW-1185">Reference proteome</keyword>
<dbReference type="InterPro" id="IPR036322">
    <property type="entry name" value="WD40_repeat_dom_sf"/>
</dbReference>
<evidence type="ECO:0000256" key="4">
    <source>
        <dbReference type="PROSITE-ProRule" id="PRU00723"/>
    </source>
</evidence>
<dbReference type="Proteomes" id="UP001222027">
    <property type="component" value="Unassembled WGS sequence"/>
</dbReference>
<proteinExistence type="predicted"/>
<sequence length="550" mass="61417">MGFSVSKICLNYIQKRWVWGIRDWQWCSSMMKDSIMGSHDFLYSMNILIDLSSVVFLFLNGFSAPVSMSHPIDQRHHPASASLRMPVCKFWLAGRCTPYQCPYLHDQNPPCASNSNSSDKGITWRRSYVWKNPNVDPCKKQLHENNGGPSKQIIELDHKDSVCSPTPEEHCPPSLHSSGESSKLINEGSTIQQEHEEAVCSPSKEHCPPLIHSVVMLDMINDASLITEDHVAAKEKCNDLNPWFEYLTDLQGHAKGIMGIALPAGSDKLYTGSRDGTVRVWDCNSGQCIMMVDMEAEIRCMFNKGPWVFAGVLKAVKAWNTETGLQISLEGSTSQVNALAFQNELLFAGLEDGLILVWKSNTEGNNFEPAAVLTGHRQAVVSLIMGVRLYSGSVDETIRVWDLETLECIHSLEGHTSVVTSVFCWDDYLLSCSLDCTIKVWAGTKTHSIELIYTHNLEHGVLAMERIYDANVKPIIMCSLDDHSVQMFELPSFGGRGKIFYKNNVRSLNVGPSGLFFTGDEMGAVKVWSFTILPHRFAMATCSQEFSGFH</sequence>
<keyword evidence="1 3" id="KW-0853">WD repeat</keyword>
<organism evidence="7 8">
    <name type="scientific">Ensete ventricosum</name>
    <name type="common">Abyssinian banana</name>
    <name type="synonym">Musa ensete</name>
    <dbReference type="NCBI Taxonomy" id="4639"/>
    <lineage>
        <taxon>Eukaryota</taxon>
        <taxon>Viridiplantae</taxon>
        <taxon>Streptophyta</taxon>
        <taxon>Embryophyta</taxon>
        <taxon>Tracheophyta</taxon>
        <taxon>Spermatophyta</taxon>
        <taxon>Magnoliopsida</taxon>
        <taxon>Liliopsida</taxon>
        <taxon>Zingiberales</taxon>
        <taxon>Musaceae</taxon>
        <taxon>Ensete</taxon>
    </lineage>
</organism>
<dbReference type="PROSITE" id="PS50103">
    <property type="entry name" value="ZF_C3H1"/>
    <property type="match status" value="1"/>
</dbReference>
<dbReference type="InterPro" id="IPR001680">
    <property type="entry name" value="WD40_rpt"/>
</dbReference>
<dbReference type="Pfam" id="PF00400">
    <property type="entry name" value="WD40"/>
    <property type="match status" value="3"/>
</dbReference>
<feature type="domain" description="C3H1-type" evidence="6">
    <location>
        <begin position="82"/>
        <end position="108"/>
    </location>
</feature>
<dbReference type="InterPro" id="IPR015943">
    <property type="entry name" value="WD40/YVTN_repeat-like_dom_sf"/>
</dbReference>
<feature type="compositionally biased region" description="Basic and acidic residues" evidence="5">
    <location>
        <begin position="161"/>
        <end position="171"/>
    </location>
</feature>
<dbReference type="Gene3D" id="2.130.10.10">
    <property type="entry name" value="YVTN repeat-like/Quinoprotein amine dehydrogenase"/>
    <property type="match status" value="2"/>
</dbReference>
<dbReference type="SUPFAM" id="SSF50978">
    <property type="entry name" value="WD40 repeat-like"/>
    <property type="match status" value="1"/>
</dbReference>
<evidence type="ECO:0000256" key="2">
    <source>
        <dbReference type="ARBA" id="ARBA00022737"/>
    </source>
</evidence>
<evidence type="ECO:0000256" key="5">
    <source>
        <dbReference type="SAM" id="MobiDB-lite"/>
    </source>
</evidence>
<feature type="zinc finger region" description="C3H1-type" evidence="4">
    <location>
        <begin position="82"/>
        <end position="108"/>
    </location>
</feature>
<evidence type="ECO:0000313" key="7">
    <source>
        <dbReference type="EMBL" id="KAJ8492933.1"/>
    </source>
</evidence>
<keyword evidence="4" id="KW-0863">Zinc-finger</keyword>
<dbReference type="PRINTS" id="PR00320">
    <property type="entry name" value="GPROTEINBRPT"/>
</dbReference>
<gene>
    <name evidence="7" type="ORF">OPV22_014654</name>
</gene>
<evidence type="ECO:0000256" key="1">
    <source>
        <dbReference type="ARBA" id="ARBA00022574"/>
    </source>
</evidence>
<dbReference type="PROSITE" id="PS50294">
    <property type="entry name" value="WD_REPEATS_REGION"/>
    <property type="match status" value="2"/>
</dbReference>
<evidence type="ECO:0000259" key="6">
    <source>
        <dbReference type="PROSITE" id="PS50103"/>
    </source>
</evidence>
<reference evidence="7 8" key="1">
    <citation type="submission" date="2022-12" db="EMBL/GenBank/DDBJ databases">
        <title>Chromosome-scale assembly of the Ensete ventricosum genome.</title>
        <authorList>
            <person name="Dussert Y."/>
            <person name="Stocks J."/>
            <person name="Wendawek A."/>
            <person name="Woldeyes F."/>
            <person name="Nichols R.A."/>
            <person name="Borrell J.S."/>
        </authorList>
    </citation>
    <scope>NUCLEOTIDE SEQUENCE [LARGE SCALE GENOMIC DNA]</scope>
    <source>
        <strain evidence="8">cv. Maze</strain>
        <tissue evidence="7">Seeds</tissue>
    </source>
</reference>
<dbReference type="InterPro" id="IPR000571">
    <property type="entry name" value="Znf_CCCH"/>
</dbReference>
<feature type="region of interest" description="Disordered" evidence="5">
    <location>
        <begin position="161"/>
        <end position="193"/>
    </location>
</feature>
<dbReference type="SMART" id="SM00320">
    <property type="entry name" value="WD40"/>
    <property type="match status" value="5"/>
</dbReference>
<dbReference type="InterPro" id="IPR019775">
    <property type="entry name" value="WD40_repeat_CS"/>
</dbReference>
<dbReference type="InterPro" id="IPR044715">
    <property type="entry name" value="WDR86-like"/>
</dbReference>
<feature type="repeat" description="WD" evidence="3">
    <location>
        <begin position="373"/>
        <end position="411"/>
    </location>
</feature>
<keyword evidence="4" id="KW-0479">Metal-binding</keyword>
<dbReference type="InterPro" id="IPR020472">
    <property type="entry name" value="WD40_PAC1"/>
</dbReference>
<feature type="repeat" description="WD" evidence="3">
    <location>
        <begin position="250"/>
        <end position="291"/>
    </location>
</feature>
<dbReference type="GO" id="GO:0008270">
    <property type="term" value="F:zinc ion binding"/>
    <property type="evidence" value="ECO:0007669"/>
    <property type="project" value="UniProtKB-KW"/>
</dbReference>
<accession>A0AAV8R3R6</accession>
<dbReference type="PROSITE" id="PS00678">
    <property type="entry name" value="WD_REPEATS_1"/>
    <property type="match status" value="1"/>
</dbReference>
<keyword evidence="2" id="KW-0677">Repeat</keyword>
<evidence type="ECO:0000313" key="8">
    <source>
        <dbReference type="Proteomes" id="UP001222027"/>
    </source>
</evidence>
<name>A0AAV8R3R6_ENSVE</name>
<dbReference type="EMBL" id="JAQQAF010000004">
    <property type="protein sequence ID" value="KAJ8492933.1"/>
    <property type="molecule type" value="Genomic_DNA"/>
</dbReference>
<feature type="repeat" description="WD" evidence="3">
    <location>
        <begin position="412"/>
        <end position="441"/>
    </location>
</feature>
<dbReference type="AlphaFoldDB" id="A0AAV8R3R6"/>